<dbReference type="SUPFAM" id="SSF48264">
    <property type="entry name" value="Cytochrome P450"/>
    <property type="match status" value="1"/>
</dbReference>
<gene>
    <name evidence="8" type="ORF">N7452_009326</name>
</gene>
<dbReference type="InterPro" id="IPR002401">
    <property type="entry name" value="Cyt_P450_E_grp-I"/>
</dbReference>
<evidence type="ECO:0000256" key="2">
    <source>
        <dbReference type="ARBA" id="ARBA00022723"/>
    </source>
</evidence>
<feature type="binding site" description="axial binding residue" evidence="6">
    <location>
        <position position="452"/>
    </location>
    <ligand>
        <name>heme</name>
        <dbReference type="ChEBI" id="CHEBI:30413"/>
    </ligand>
    <ligandPart>
        <name>Fe</name>
        <dbReference type="ChEBI" id="CHEBI:18248"/>
    </ligandPart>
</feature>
<dbReference type="AlphaFoldDB" id="A0A9W9Q8E9"/>
<evidence type="ECO:0000256" key="7">
    <source>
        <dbReference type="RuleBase" id="RU000461"/>
    </source>
</evidence>
<dbReference type="InterPro" id="IPR001128">
    <property type="entry name" value="Cyt_P450"/>
</dbReference>
<evidence type="ECO:0000256" key="5">
    <source>
        <dbReference type="ARBA" id="ARBA00023033"/>
    </source>
</evidence>
<reference evidence="8" key="2">
    <citation type="journal article" date="2023" name="IMA Fungus">
        <title>Comparative genomic study of the Penicillium genus elucidates a diverse pangenome and 15 lateral gene transfer events.</title>
        <authorList>
            <person name="Petersen C."/>
            <person name="Sorensen T."/>
            <person name="Nielsen M.R."/>
            <person name="Sondergaard T.E."/>
            <person name="Sorensen J.L."/>
            <person name="Fitzpatrick D.A."/>
            <person name="Frisvad J.C."/>
            <person name="Nielsen K.L."/>
        </authorList>
    </citation>
    <scope>NUCLEOTIDE SEQUENCE</scope>
    <source>
        <strain evidence="8">IBT 35673</strain>
    </source>
</reference>
<evidence type="ECO:0000313" key="9">
    <source>
        <dbReference type="Proteomes" id="UP001147695"/>
    </source>
</evidence>
<dbReference type="Gene3D" id="1.10.630.10">
    <property type="entry name" value="Cytochrome P450"/>
    <property type="match status" value="1"/>
</dbReference>
<keyword evidence="3 7" id="KW-0560">Oxidoreductase</keyword>
<dbReference type="PANTHER" id="PTHR24303">
    <property type="entry name" value="HEME-BINDING MONOOXYGENASE FAMILY"/>
    <property type="match status" value="1"/>
</dbReference>
<proteinExistence type="inferred from homology"/>
<dbReference type="InterPro" id="IPR017972">
    <property type="entry name" value="Cyt_P450_CS"/>
</dbReference>
<dbReference type="PANTHER" id="PTHR24303:SF31">
    <property type="entry name" value="CYTOCHROME P450 307A1-RELATED"/>
    <property type="match status" value="1"/>
</dbReference>
<name>A0A9W9Q8E9_PENBR</name>
<dbReference type="InterPro" id="IPR036396">
    <property type="entry name" value="Cyt_P450_sf"/>
</dbReference>
<keyword evidence="5 7" id="KW-0503">Monooxygenase</keyword>
<evidence type="ECO:0000256" key="4">
    <source>
        <dbReference type="ARBA" id="ARBA00023004"/>
    </source>
</evidence>
<dbReference type="GO" id="GO:0005506">
    <property type="term" value="F:iron ion binding"/>
    <property type="evidence" value="ECO:0007669"/>
    <property type="project" value="InterPro"/>
</dbReference>
<dbReference type="EMBL" id="JAPZBQ010000005">
    <property type="protein sequence ID" value="KAJ5328936.1"/>
    <property type="molecule type" value="Genomic_DNA"/>
</dbReference>
<keyword evidence="6 7" id="KW-0349">Heme</keyword>
<keyword evidence="4 6" id="KW-0408">Iron</keyword>
<evidence type="ECO:0000256" key="6">
    <source>
        <dbReference type="PIRSR" id="PIRSR602401-1"/>
    </source>
</evidence>
<keyword evidence="2 6" id="KW-0479">Metal-binding</keyword>
<protein>
    <submittedName>
        <fullName evidence="8">Cytochrome P450 E-class group I</fullName>
    </submittedName>
</protein>
<dbReference type="GO" id="GO:0016705">
    <property type="term" value="F:oxidoreductase activity, acting on paired donors, with incorporation or reduction of molecular oxygen"/>
    <property type="evidence" value="ECO:0007669"/>
    <property type="project" value="InterPro"/>
</dbReference>
<reference evidence="8" key="1">
    <citation type="submission" date="2022-12" db="EMBL/GenBank/DDBJ databases">
        <authorList>
            <person name="Petersen C."/>
        </authorList>
    </citation>
    <scope>NUCLEOTIDE SEQUENCE</scope>
    <source>
        <strain evidence="8">IBT 35673</strain>
    </source>
</reference>
<evidence type="ECO:0000313" key="8">
    <source>
        <dbReference type="EMBL" id="KAJ5328936.1"/>
    </source>
</evidence>
<dbReference type="PRINTS" id="PR00463">
    <property type="entry name" value="EP450I"/>
</dbReference>
<organism evidence="8 9">
    <name type="scientific">Penicillium brevicompactum</name>
    <dbReference type="NCBI Taxonomy" id="5074"/>
    <lineage>
        <taxon>Eukaryota</taxon>
        <taxon>Fungi</taxon>
        <taxon>Dikarya</taxon>
        <taxon>Ascomycota</taxon>
        <taxon>Pezizomycotina</taxon>
        <taxon>Eurotiomycetes</taxon>
        <taxon>Eurotiomycetidae</taxon>
        <taxon>Eurotiales</taxon>
        <taxon>Aspergillaceae</taxon>
        <taxon>Penicillium</taxon>
    </lineage>
</organism>
<dbReference type="CDD" id="cd20615">
    <property type="entry name" value="CYP_GliC-like"/>
    <property type="match status" value="1"/>
</dbReference>
<comment type="caution">
    <text evidence="8">The sequence shown here is derived from an EMBL/GenBank/DDBJ whole genome shotgun (WGS) entry which is preliminary data.</text>
</comment>
<evidence type="ECO:0000256" key="3">
    <source>
        <dbReference type="ARBA" id="ARBA00023002"/>
    </source>
</evidence>
<dbReference type="GO" id="GO:0004497">
    <property type="term" value="F:monooxygenase activity"/>
    <property type="evidence" value="ECO:0007669"/>
    <property type="project" value="UniProtKB-KW"/>
</dbReference>
<comment type="similarity">
    <text evidence="7">Belongs to the cytochrome P450 family.</text>
</comment>
<dbReference type="Pfam" id="PF00067">
    <property type="entry name" value="p450"/>
    <property type="match status" value="1"/>
</dbReference>
<comment type="cofactor">
    <cofactor evidence="1 6">
        <name>heme</name>
        <dbReference type="ChEBI" id="CHEBI:30413"/>
    </cofactor>
</comment>
<dbReference type="GO" id="GO:0043386">
    <property type="term" value="P:mycotoxin biosynthetic process"/>
    <property type="evidence" value="ECO:0007669"/>
    <property type="project" value="UniProtKB-ARBA"/>
</dbReference>
<dbReference type="Proteomes" id="UP001147695">
    <property type="component" value="Unassembled WGS sequence"/>
</dbReference>
<dbReference type="PROSITE" id="PS00086">
    <property type="entry name" value="CYTOCHROME_P450"/>
    <property type="match status" value="1"/>
</dbReference>
<evidence type="ECO:0000256" key="1">
    <source>
        <dbReference type="ARBA" id="ARBA00001971"/>
    </source>
</evidence>
<sequence>MDYINAHWGLASLIAVAVWVAFTSRYQIITIVISNVVHPIRNFQGQAIQGPQWQSLDGQCLDKFLNGREVSQAWRKHGSVYRIWSGLTPEVVLTTPEDLKDFHSDSALHKKSPSSNGGWFFHQLLGDCMGLINDHHWQAIRGQFHSTFTHLAITRSWSFLLSFTRDYFQHFSADIAEPQPVTYFASFPFFATAEYLYGPLTKSERDELWSLGQRNLALMGCVLMGGVYRSQMCRWHKPEDYRRLKTFECDWIKFNEIIVEARKDIEGPPPPVVGAWKAVDDGTVTRKEMIQTISEMLFANLDVSTNVLSWLITFIAKDASVQHQLRQELKEHAGSVDELCRKKDSLLHLCFLESIRLRPFTVFTIPEYSPNTKVVGGYTIPAKTSVVVDTLAINYNPHFWGEDSAHFKPSRLKGISSTEVRQANDPWSNSHCADVVKLRYNLFTFGFGSRKCLGKHFAEAMMKVFICELISQYEIRVIDKGQLNSTTEKQATWVPVSDIKIRFVPVGSVSQG</sequence>
<accession>A0A9W9Q8E9</accession>
<dbReference type="GO" id="GO:0020037">
    <property type="term" value="F:heme binding"/>
    <property type="evidence" value="ECO:0007669"/>
    <property type="project" value="InterPro"/>
</dbReference>